<evidence type="ECO:0000256" key="3">
    <source>
        <dbReference type="ARBA" id="ARBA00022801"/>
    </source>
</evidence>
<comment type="subunit">
    <text evidence="7">Monomer.</text>
</comment>
<dbReference type="AlphaFoldDB" id="A0A6M1T3M6"/>
<feature type="site" description="Discriminates between blocked and unblocked aminoacyl-tRNA" evidence="7">
    <location>
        <position position="9"/>
    </location>
</feature>
<evidence type="ECO:0000256" key="6">
    <source>
        <dbReference type="ARBA" id="ARBA00050038"/>
    </source>
</evidence>
<dbReference type="Gene3D" id="3.40.50.1470">
    <property type="entry name" value="Peptidyl-tRNA hydrolase"/>
    <property type="match status" value="1"/>
</dbReference>
<evidence type="ECO:0000256" key="1">
    <source>
        <dbReference type="ARBA" id="ARBA00013260"/>
    </source>
</evidence>
<dbReference type="FunFam" id="3.40.50.1470:FF:000001">
    <property type="entry name" value="Peptidyl-tRNA hydrolase"/>
    <property type="match status" value="1"/>
</dbReference>
<name>A0A6M1T3M6_9BACT</name>
<organism evidence="10 11">
    <name type="scientific">Halalkalibaculum roseum</name>
    <dbReference type="NCBI Taxonomy" id="2709311"/>
    <lineage>
        <taxon>Bacteria</taxon>
        <taxon>Pseudomonadati</taxon>
        <taxon>Balneolota</taxon>
        <taxon>Balneolia</taxon>
        <taxon>Balneolales</taxon>
        <taxon>Balneolaceae</taxon>
        <taxon>Halalkalibaculum</taxon>
    </lineage>
</organism>
<evidence type="ECO:0000256" key="5">
    <source>
        <dbReference type="ARBA" id="ARBA00038063"/>
    </source>
</evidence>
<feature type="binding site" evidence="7">
    <location>
        <position position="66"/>
    </location>
    <ligand>
        <name>tRNA</name>
        <dbReference type="ChEBI" id="CHEBI:17843"/>
    </ligand>
</feature>
<evidence type="ECO:0000256" key="7">
    <source>
        <dbReference type="HAMAP-Rule" id="MF_00083"/>
    </source>
</evidence>
<dbReference type="NCBIfam" id="TIGR00447">
    <property type="entry name" value="pth"/>
    <property type="match status" value="1"/>
</dbReference>
<keyword evidence="11" id="KW-1185">Reference proteome</keyword>
<comment type="function">
    <text evidence="7">Hydrolyzes ribosome-free peptidyl-tRNAs (with 1 or more amino acids incorporated), which drop off the ribosome during protein synthesis, or as a result of ribosome stalling.</text>
</comment>
<reference evidence="10 11" key="1">
    <citation type="submission" date="2020-02" db="EMBL/GenBank/DDBJ databases">
        <title>Balneolaceae bacterium YR4-1, complete genome.</title>
        <authorList>
            <person name="Li Y."/>
            <person name="Wu S."/>
        </authorList>
    </citation>
    <scope>NUCLEOTIDE SEQUENCE [LARGE SCALE GENOMIC DNA]</scope>
    <source>
        <strain evidence="10 11">YR4-1</strain>
    </source>
</reference>
<dbReference type="RefSeq" id="WP_165143797.1">
    <property type="nucleotide sequence ID" value="NZ_JAALLT010000005.1"/>
</dbReference>
<dbReference type="PROSITE" id="PS01196">
    <property type="entry name" value="PEPT_TRNA_HYDROL_2"/>
    <property type="match status" value="1"/>
</dbReference>
<feature type="active site" description="Proton acceptor" evidence="7">
    <location>
        <position position="19"/>
    </location>
</feature>
<evidence type="ECO:0000256" key="4">
    <source>
        <dbReference type="ARBA" id="ARBA00022884"/>
    </source>
</evidence>
<comment type="caution">
    <text evidence="10">The sequence shown here is derived from an EMBL/GenBank/DDBJ whole genome shotgun (WGS) entry which is preliminary data.</text>
</comment>
<evidence type="ECO:0000313" key="10">
    <source>
        <dbReference type="EMBL" id="NGP78064.1"/>
    </source>
</evidence>
<evidence type="ECO:0000313" key="11">
    <source>
        <dbReference type="Proteomes" id="UP000473278"/>
    </source>
</evidence>
<evidence type="ECO:0000256" key="9">
    <source>
        <dbReference type="RuleBase" id="RU004320"/>
    </source>
</evidence>
<protein>
    <recommendedName>
        <fullName evidence="6 7">Peptidyl-tRNA hydrolase</fullName>
        <shortName evidence="7">Pth</shortName>
        <ecNumber evidence="1 7">3.1.1.29</ecNumber>
    </recommendedName>
</protein>
<feature type="binding site" evidence="7">
    <location>
        <position position="64"/>
    </location>
    <ligand>
        <name>tRNA</name>
        <dbReference type="ChEBI" id="CHEBI:17843"/>
    </ligand>
</feature>
<evidence type="ECO:0000256" key="8">
    <source>
        <dbReference type="RuleBase" id="RU000673"/>
    </source>
</evidence>
<dbReference type="InterPro" id="IPR018171">
    <property type="entry name" value="Pept_tRNA_hydro_CS"/>
</dbReference>
<dbReference type="PANTHER" id="PTHR17224">
    <property type="entry name" value="PEPTIDYL-TRNA HYDROLASE"/>
    <property type="match status" value="1"/>
</dbReference>
<dbReference type="PANTHER" id="PTHR17224:SF1">
    <property type="entry name" value="PEPTIDYL-TRNA HYDROLASE"/>
    <property type="match status" value="1"/>
</dbReference>
<feature type="site" description="Stabilizes the basic form of H active site to accept a proton" evidence="7">
    <location>
        <position position="91"/>
    </location>
</feature>
<feature type="binding site" evidence="7">
    <location>
        <position position="112"/>
    </location>
    <ligand>
        <name>tRNA</name>
        <dbReference type="ChEBI" id="CHEBI:17843"/>
    </ligand>
</feature>
<evidence type="ECO:0000256" key="2">
    <source>
        <dbReference type="ARBA" id="ARBA00022555"/>
    </source>
</evidence>
<dbReference type="InterPro" id="IPR036416">
    <property type="entry name" value="Pept_tRNA_hydro_sf"/>
</dbReference>
<keyword evidence="4 7" id="KW-0694">RNA-binding</keyword>
<dbReference type="EMBL" id="JAALLT010000005">
    <property type="protein sequence ID" value="NGP78064.1"/>
    <property type="molecule type" value="Genomic_DNA"/>
</dbReference>
<comment type="subcellular location">
    <subcellularLocation>
        <location evidence="7">Cytoplasm</location>
    </subcellularLocation>
</comment>
<sequence length="185" mass="20334">MPVIVGLGNPGSKYAGTRHNIGFDFLDRLAAELSVSLGPGKGPFHIGNGVFQREKVILIKPTTYMNLSGDAVQQVLHYYKIDAEECLVCYDDLDLDIGDIRLRQKGSAGGHNGIKDIILKLGTDHFPRLRIGIGNNFPKGQQVNYVLSKFKPEEKKKINETLDTAVQAALTFVTDGIDKAMNSYN</sequence>
<proteinExistence type="inferred from homology"/>
<dbReference type="Proteomes" id="UP000473278">
    <property type="component" value="Unassembled WGS sequence"/>
</dbReference>
<comment type="function">
    <text evidence="7">Catalyzes the release of premature peptidyl moieties from peptidyl-tRNA molecules trapped in stalled 50S ribosomal subunits, and thus maintains levels of free tRNAs and 50S ribosomes.</text>
</comment>
<dbReference type="Pfam" id="PF01195">
    <property type="entry name" value="Pept_tRNA_hydro"/>
    <property type="match status" value="1"/>
</dbReference>
<dbReference type="GO" id="GO:0004045">
    <property type="term" value="F:peptidyl-tRNA hydrolase activity"/>
    <property type="evidence" value="ECO:0007669"/>
    <property type="project" value="UniProtKB-UniRule"/>
</dbReference>
<dbReference type="GO" id="GO:0005737">
    <property type="term" value="C:cytoplasm"/>
    <property type="evidence" value="ECO:0007669"/>
    <property type="project" value="UniProtKB-SubCell"/>
</dbReference>
<feature type="binding site" evidence="7">
    <location>
        <position position="14"/>
    </location>
    <ligand>
        <name>tRNA</name>
        <dbReference type="ChEBI" id="CHEBI:17843"/>
    </ligand>
</feature>
<keyword evidence="3 7" id="KW-0378">Hydrolase</keyword>
<dbReference type="SUPFAM" id="SSF53178">
    <property type="entry name" value="Peptidyl-tRNA hydrolase-like"/>
    <property type="match status" value="1"/>
</dbReference>
<accession>A0A6M1T3M6</accession>
<dbReference type="GO" id="GO:0006515">
    <property type="term" value="P:protein quality control for misfolded or incompletely synthesized proteins"/>
    <property type="evidence" value="ECO:0007669"/>
    <property type="project" value="UniProtKB-UniRule"/>
</dbReference>
<dbReference type="GO" id="GO:0000049">
    <property type="term" value="F:tRNA binding"/>
    <property type="evidence" value="ECO:0007669"/>
    <property type="project" value="UniProtKB-UniRule"/>
</dbReference>
<dbReference type="CDD" id="cd00462">
    <property type="entry name" value="PTH"/>
    <property type="match status" value="1"/>
</dbReference>
<dbReference type="PROSITE" id="PS01195">
    <property type="entry name" value="PEPT_TRNA_HYDROL_1"/>
    <property type="match status" value="1"/>
</dbReference>
<keyword evidence="2 7" id="KW-0820">tRNA-binding</keyword>
<comment type="catalytic activity">
    <reaction evidence="7 8">
        <text>an N-acyl-L-alpha-aminoacyl-tRNA + H2O = an N-acyl-L-amino acid + a tRNA + H(+)</text>
        <dbReference type="Rhea" id="RHEA:54448"/>
        <dbReference type="Rhea" id="RHEA-COMP:10123"/>
        <dbReference type="Rhea" id="RHEA-COMP:13883"/>
        <dbReference type="ChEBI" id="CHEBI:15377"/>
        <dbReference type="ChEBI" id="CHEBI:15378"/>
        <dbReference type="ChEBI" id="CHEBI:59874"/>
        <dbReference type="ChEBI" id="CHEBI:78442"/>
        <dbReference type="ChEBI" id="CHEBI:138191"/>
        <dbReference type="EC" id="3.1.1.29"/>
    </reaction>
</comment>
<dbReference type="HAMAP" id="MF_00083">
    <property type="entry name" value="Pept_tRNA_hydro_bact"/>
    <property type="match status" value="1"/>
</dbReference>
<dbReference type="EC" id="3.1.1.29" evidence="1 7"/>
<gene>
    <name evidence="7" type="primary">pth</name>
    <name evidence="10" type="ORF">G3570_15555</name>
</gene>
<dbReference type="GO" id="GO:0072344">
    <property type="term" value="P:rescue of stalled ribosome"/>
    <property type="evidence" value="ECO:0007669"/>
    <property type="project" value="UniProtKB-UniRule"/>
</dbReference>
<comment type="similarity">
    <text evidence="5 7 9">Belongs to the PTH family.</text>
</comment>
<keyword evidence="7" id="KW-0963">Cytoplasm</keyword>
<dbReference type="InterPro" id="IPR001328">
    <property type="entry name" value="Pept_tRNA_hydro"/>
</dbReference>